<reference evidence="2" key="1">
    <citation type="submission" date="2016-07" db="EMBL/GenBank/DDBJ databases">
        <title>Microvirga ossetica sp. nov. a new species of rhizobia isolated from root nodules of the legume species Vicia alpestris Steven originated from North Ossetia region in the Caucasus.</title>
        <authorList>
            <person name="Safronova V.I."/>
            <person name="Kuznetsova I.G."/>
            <person name="Sazanova A.L."/>
            <person name="Belimov A."/>
            <person name="Andronov E."/>
            <person name="Osledkin Y.S."/>
            <person name="Onishchuk O.P."/>
            <person name="Kurchak O.N."/>
            <person name="Shaposhnikov A.I."/>
            <person name="Willems A."/>
            <person name="Tikhonovich I.A."/>
        </authorList>
    </citation>
    <scope>NUCLEOTIDE SEQUENCE [LARGE SCALE GENOMIC DNA]</scope>
    <source>
        <strain evidence="2">V5/3M</strain>
    </source>
</reference>
<evidence type="ECO:0000313" key="2">
    <source>
        <dbReference type="EMBL" id="ANY80336.1"/>
    </source>
</evidence>
<dbReference type="InterPro" id="IPR054189">
    <property type="entry name" value="DUF6894"/>
</dbReference>
<organism evidence="2">
    <name type="scientific">Microvirga ossetica</name>
    <dbReference type="NCBI Taxonomy" id="1882682"/>
    <lineage>
        <taxon>Bacteria</taxon>
        <taxon>Pseudomonadati</taxon>
        <taxon>Pseudomonadota</taxon>
        <taxon>Alphaproteobacteria</taxon>
        <taxon>Hyphomicrobiales</taxon>
        <taxon>Methylobacteriaceae</taxon>
        <taxon>Microvirga</taxon>
    </lineage>
</organism>
<sequence length="84" mass="9610">MPRYFFNVHIGDDAIRDPDGQDLRDPDRAWEVARAMARSLMATRFDKPIDWTASHIEVADEAGEIVLEFPFVEAMLDDEGDDRA</sequence>
<gene>
    <name evidence="2" type="ORF">BB934_20605</name>
</gene>
<accession>A0A1B2EK33</accession>
<protein>
    <recommendedName>
        <fullName evidence="1">DUF6894 domain-containing protein</fullName>
    </recommendedName>
</protein>
<evidence type="ECO:0000259" key="1">
    <source>
        <dbReference type="Pfam" id="PF21834"/>
    </source>
</evidence>
<dbReference type="Pfam" id="PF21834">
    <property type="entry name" value="DUF6894"/>
    <property type="match status" value="1"/>
</dbReference>
<dbReference type="RefSeq" id="WP_099511340.1">
    <property type="nucleotide sequence ID" value="NZ_CP016616.1"/>
</dbReference>
<feature type="domain" description="DUF6894" evidence="1">
    <location>
        <begin position="3"/>
        <end position="71"/>
    </location>
</feature>
<dbReference type="KEGG" id="moc:BB934_20605"/>
<dbReference type="AlphaFoldDB" id="A0A1B2EK33"/>
<name>A0A1B2EK33_9HYPH</name>
<proteinExistence type="predicted"/>
<dbReference type="EMBL" id="CP016616">
    <property type="protein sequence ID" value="ANY80336.1"/>
    <property type="molecule type" value="Genomic_DNA"/>
</dbReference>
<dbReference type="OrthoDB" id="8296556at2"/>